<keyword evidence="9 11" id="KW-0472">Membrane</keyword>
<gene>
    <name evidence="12" type="ORF">V1264_023026</name>
</gene>
<keyword evidence="8 11" id="KW-0333">Golgi apparatus</keyword>
<keyword evidence="3 11" id="KW-0328">Glycosyltransferase</keyword>
<dbReference type="PANTHER" id="PTHR11214">
    <property type="entry name" value="BETA-1,3-N-ACETYLGLUCOSAMINYLTRANSFERASE"/>
    <property type="match status" value="1"/>
</dbReference>
<evidence type="ECO:0000256" key="10">
    <source>
        <dbReference type="ARBA" id="ARBA00023180"/>
    </source>
</evidence>
<evidence type="ECO:0000256" key="7">
    <source>
        <dbReference type="ARBA" id="ARBA00022989"/>
    </source>
</evidence>
<dbReference type="EMBL" id="JBAMIC010000011">
    <property type="protein sequence ID" value="KAK7100013.1"/>
    <property type="molecule type" value="Genomic_DNA"/>
</dbReference>
<protein>
    <recommendedName>
        <fullName evidence="11">Hexosyltransferase</fullName>
        <ecNumber evidence="11">2.4.1.-</ecNumber>
    </recommendedName>
</protein>
<dbReference type="Pfam" id="PF01762">
    <property type="entry name" value="Galactosyl_T"/>
    <property type="match status" value="1"/>
</dbReference>
<dbReference type="Gene3D" id="3.90.550.50">
    <property type="match status" value="1"/>
</dbReference>
<comment type="similarity">
    <text evidence="2 11">Belongs to the glycosyltransferase 31 family.</text>
</comment>
<evidence type="ECO:0000256" key="1">
    <source>
        <dbReference type="ARBA" id="ARBA00004323"/>
    </source>
</evidence>
<keyword evidence="13" id="KW-1185">Reference proteome</keyword>
<comment type="caution">
    <text evidence="12">The sequence shown here is derived from an EMBL/GenBank/DDBJ whole genome shotgun (WGS) entry which is preliminary data.</text>
</comment>
<evidence type="ECO:0000256" key="5">
    <source>
        <dbReference type="ARBA" id="ARBA00022692"/>
    </source>
</evidence>
<dbReference type="AlphaFoldDB" id="A0AAN9B6F9"/>
<evidence type="ECO:0000313" key="12">
    <source>
        <dbReference type="EMBL" id="KAK7100013.1"/>
    </source>
</evidence>
<evidence type="ECO:0000256" key="11">
    <source>
        <dbReference type="RuleBase" id="RU363063"/>
    </source>
</evidence>
<evidence type="ECO:0000256" key="3">
    <source>
        <dbReference type="ARBA" id="ARBA00022676"/>
    </source>
</evidence>
<reference evidence="12 13" key="1">
    <citation type="submission" date="2024-02" db="EMBL/GenBank/DDBJ databases">
        <title>Chromosome-scale genome assembly of the rough periwinkle Littorina saxatilis.</title>
        <authorList>
            <person name="De Jode A."/>
            <person name="Faria R."/>
            <person name="Formenti G."/>
            <person name="Sims Y."/>
            <person name="Smith T.P."/>
            <person name="Tracey A."/>
            <person name="Wood J.M.D."/>
            <person name="Zagrodzka Z.B."/>
            <person name="Johannesson K."/>
            <person name="Butlin R.K."/>
            <person name="Leder E.H."/>
        </authorList>
    </citation>
    <scope>NUCLEOTIDE SEQUENCE [LARGE SCALE GENOMIC DNA]</scope>
    <source>
        <strain evidence="12">Snail1</strain>
        <tissue evidence="12">Muscle</tissue>
    </source>
</reference>
<sequence>MSRVSNWFGGGRDPEATSRLLVSVYFQQPASMPRRGLSRTSRRILLTTSIWSVIIIVLAFFLTYTVLLVTVDRPFLKASDSAAAFPGTGYGRPRVKFLGRNFGSKNGTSLQFAAGLNRRKRFWSPKDLDDRTSDLPDCKHGALFIIIITSSPDHFELRSEIRKTWCDTKNASADVWQCVFLVGQTLDENIRTRLKDESQRHRDILRGNYLDSYRNLTMKVMHGLAWLTTKCEAPYVLKTDDDCYVNTLLLWQFLVHHNKQTTGLYAGNMVVKTHKRKVIRDPNEKWSVSVEDYRPEYYPMYASGSGYAISFDVVTKLVEESQFIKPIPNEDAYIGIVMDRLGVQPTLSGRFTLSSTGLRVCNFKYIFVAHGVLAGVHQEMHNKMLAAQTECRKDDDVTSWY</sequence>
<dbReference type="GO" id="GO:0000139">
    <property type="term" value="C:Golgi membrane"/>
    <property type="evidence" value="ECO:0007669"/>
    <property type="project" value="UniProtKB-SubCell"/>
</dbReference>
<dbReference type="InterPro" id="IPR002659">
    <property type="entry name" value="Glyco_trans_31"/>
</dbReference>
<organism evidence="12 13">
    <name type="scientific">Littorina saxatilis</name>
    <dbReference type="NCBI Taxonomy" id="31220"/>
    <lineage>
        <taxon>Eukaryota</taxon>
        <taxon>Metazoa</taxon>
        <taxon>Spiralia</taxon>
        <taxon>Lophotrochozoa</taxon>
        <taxon>Mollusca</taxon>
        <taxon>Gastropoda</taxon>
        <taxon>Caenogastropoda</taxon>
        <taxon>Littorinimorpha</taxon>
        <taxon>Littorinoidea</taxon>
        <taxon>Littorinidae</taxon>
        <taxon>Littorina</taxon>
    </lineage>
</organism>
<keyword evidence="4" id="KW-0808">Transferase</keyword>
<evidence type="ECO:0000256" key="8">
    <source>
        <dbReference type="ARBA" id="ARBA00023034"/>
    </source>
</evidence>
<evidence type="ECO:0000256" key="4">
    <source>
        <dbReference type="ARBA" id="ARBA00022679"/>
    </source>
</evidence>
<dbReference type="EC" id="2.4.1.-" evidence="11"/>
<dbReference type="FunFam" id="3.90.550.50:FF:000001">
    <property type="entry name" value="Hexosyltransferase"/>
    <property type="match status" value="1"/>
</dbReference>
<dbReference type="GO" id="GO:0008499">
    <property type="term" value="F:N-acetyl-beta-D-glucosaminide beta-(1,3)-galactosyltransferase activity"/>
    <property type="evidence" value="ECO:0007669"/>
    <property type="project" value="TreeGrafter"/>
</dbReference>
<keyword evidence="7 11" id="KW-1133">Transmembrane helix</keyword>
<dbReference type="Proteomes" id="UP001374579">
    <property type="component" value="Unassembled WGS sequence"/>
</dbReference>
<keyword evidence="5 11" id="KW-0812">Transmembrane</keyword>
<evidence type="ECO:0000256" key="6">
    <source>
        <dbReference type="ARBA" id="ARBA00022968"/>
    </source>
</evidence>
<name>A0AAN9B6F9_9CAEN</name>
<keyword evidence="10" id="KW-0325">Glycoprotein</keyword>
<evidence type="ECO:0000256" key="9">
    <source>
        <dbReference type="ARBA" id="ARBA00023136"/>
    </source>
</evidence>
<proteinExistence type="inferred from homology"/>
<dbReference type="PANTHER" id="PTHR11214:SF376">
    <property type="entry name" value="HEXOSYLTRANSFERASE"/>
    <property type="match status" value="1"/>
</dbReference>
<evidence type="ECO:0000313" key="13">
    <source>
        <dbReference type="Proteomes" id="UP001374579"/>
    </source>
</evidence>
<comment type="subcellular location">
    <subcellularLocation>
        <location evidence="1 11">Golgi apparatus membrane</location>
        <topology evidence="1 11">Single-pass type II membrane protein</topology>
    </subcellularLocation>
</comment>
<feature type="transmembrane region" description="Helical" evidence="11">
    <location>
        <begin position="44"/>
        <end position="67"/>
    </location>
</feature>
<evidence type="ECO:0000256" key="2">
    <source>
        <dbReference type="ARBA" id="ARBA00008661"/>
    </source>
</evidence>
<keyword evidence="6 11" id="KW-0735">Signal-anchor</keyword>
<dbReference type="GO" id="GO:0006493">
    <property type="term" value="P:protein O-linked glycosylation"/>
    <property type="evidence" value="ECO:0007669"/>
    <property type="project" value="TreeGrafter"/>
</dbReference>
<accession>A0AAN9B6F9</accession>